<sequence>MATSSFHKDFVVKDKETWDELTNELTNCNSLNIDSPKDIDEELERGKKLLKTFSSHLKM</sequence>
<dbReference type="Proteomes" id="UP000571751">
    <property type="component" value="Unassembled WGS sequence"/>
</dbReference>
<gene>
    <name evidence="1" type="ORF">HNP87_001822</name>
    <name evidence="2" type="ORF">HNP95_001654</name>
</gene>
<reference evidence="3 4" key="1">
    <citation type="submission" date="2020-07" db="EMBL/GenBank/DDBJ databases">
        <title>Genomic Encyclopedia of Type Strains, Phase IV (KMG-V): Genome sequencing to study the core and pangenomes of soil and plant-associated prokaryotes.</title>
        <authorList>
            <person name="Whitman W."/>
        </authorList>
    </citation>
    <scope>NUCLEOTIDE SEQUENCE [LARGE SCALE GENOMIC DNA]</scope>
    <source>
        <strain evidence="1 3">A4</strain>
        <strain evidence="2 4">C14</strain>
    </source>
</reference>
<name>A0A7J9PVL5_METMI</name>
<evidence type="ECO:0000313" key="1">
    <source>
        <dbReference type="EMBL" id="MBA2841273.1"/>
    </source>
</evidence>
<dbReference type="RefSeq" id="WP_181489328.1">
    <property type="nucleotide sequence ID" value="NZ_JACDUI010000003.1"/>
</dbReference>
<dbReference type="EMBL" id="JACDUP010000003">
    <property type="protein sequence ID" value="MBA2869458.1"/>
    <property type="molecule type" value="Genomic_DNA"/>
</dbReference>
<dbReference type="Proteomes" id="UP000563838">
    <property type="component" value="Unassembled WGS sequence"/>
</dbReference>
<accession>A0A7J9PVL5</accession>
<protein>
    <submittedName>
        <fullName evidence="2">Uncharacterized protein</fullName>
    </submittedName>
</protein>
<evidence type="ECO:0000313" key="4">
    <source>
        <dbReference type="Proteomes" id="UP000571751"/>
    </source>
</evidence>
<proteinExistence type="predicted"/>
<evidence type="ECO:0000313" key="3">
    <source>
        <dbReference type="Proteomes" id="UP000563838"/>
    </source>
</evidence>
<organism evidence="2 4">
    <name type="scientific">Methanococcus maripaludis</name>
    <name type="common">Methanococcus deltae</name>
    <dbReference type="NCBI Taxonomy" id="39152"/>
    <lineage>
        <taxon>Archaea</taxon>
        <taxon>Methanobacteriati</taxon>
        <taxon>Methanobacteriota</taxon>
        <taxon>Methanomada group</taxon>
        <taxon>Methanococci</taxon>
        <taxon>Methanococcales</taxon>
        <taxon>Methanococcaceae</taxon>
        <taxon>Methanococcus</taxon>
    </lineage>
</organism>
<dbReference type="EMBL" id="JACDUI010000003">
    <property type="protein sequence ID" value="MBA2841273.1"/>
    <property type="molecule type" value="Genomic_DNA"/>
</dbReference>
<comment type="caution">
    <text evidence="2">The sequence shown here is derived from an EMBL/GenBank/DDBJ whole genome shotgun (WGS) entry which is preliminary data.</text>
</comment>
<evidence type="ECO:0000313" key="2">
    <source>
        <dbReference type="EMBL" id="MBA2869458.1"/>
    </source>
</evidence>
<dbReference type="AlphaFoldDB" id="A0A7J9PVL5"/>